<dbReference type="InterPro" id="IPR006998">
    <property type="entry name" value="DltD"/>
</dbReference>
<evidence type="ECO:0000313" key="2">
    <source>
        <dbReference type="EMBL" id="OMG92458.1"/>
    </source>
</evidence>
<dbReference type="AlphaFoldDB" id="A0A1R1JZQ9"/>
<dbReference type="Pfam" id="PF04914">
    <property type="entry name" value="DltD"/>
    <property type="match status" value="2"/>
</dbReference>
<comment type="caution">
    <text evidence="2">The sequence shown here is derived from an EMBL/GenBank/DDBJ whole genome shotgun (WGS) entry which is preliminary data.</text>
</comment>
<protein>
    <submittedName>
        <fullName evidence="2">DltD</fullName>
    </submittedName>
</protein>
<dbReference type="OrthoDB" id="8648862at2"/>
<reference evidence="2 3" key="1">
    <citation type="submission" date="2016-09" db="EMBL/GenBank/DDBJ databases">
        <title>Phylogenomics of Achromobacter.</title>
        <authorList>
            <person name="Jeukens J."/>
            <person name="Freschi L."/>
            <person name="Vincent A.T."/>
            <person name="Emond-Rheault J.-G."/>
            <person name="Kukavica-Ibrulj I."/>
            <person name="Charette S.J."/>
            <person name="Levesque R.C."/>
        </authorList>
    </citation>
    <scope>NUCLEOTIDE SEQUENCE [LARGE SCALE GENOMIC DNA]</scope>
    <source>
        <strain evidence="2 3">AUS488</strain>
    </source>
</reference>
<dbReference type="PANTHER" id="PTHR40039">
    <property type="entry name" value="PROTEIN DLTD"/>
    <property type="match status" value="1"/>
</dbReference>
<dbReference type="RefSeq" id="WP_076409261.1">
    <property type="nucleotide sequence ID" value="NZ_AP028040.1"/>
</dbReference>
<gene>
    <name evidence="2" type="ORF">BIZ92_07175</name>
</gene>
<dbReference type="PANTHER" id="PTHR40039:SF1">
    <property type="entry name" value="PROTEIN DLTD"/>
    <property type="match status" value="1"/>
</dbReference>
<feature type="chain" id="PRO_5012977826" evidence="1">
    <location>
        <begin position="23"/>
        <end position="374"/>
    </location>
</feature>
<keyword evidence="1" id="KW-0732">Signal</keyword>
<organism evidence="2 3">
    <name type="scientific">Alcaligenes xylosoxydans xylosoxydans</name>
    <name type="common">Achromobacter xylosoxidans</name>
    <dbReference type="NCBI Taxonomy" id="85698"/>
    <lineage>
        <taxon>Bacteria</taxon>
        <taxon>Pseudomonadati</taxon>
        <taxon>Pseudomonadota</taxon>
        <taxon>Betaproteobacteria</taxon>
        <taxon>Burkholderiales</taxon>
        <taxon>Alcaligenaceae</taxon>
        <taxon>Achromobacter</taxon>
    </lineage>
</organism>
<dbReference type="EMBL" id="MJMN01000002">
    <property type="protein sequence ID" value="OMG92458.1"/>
    <property type="molecule type" value="Genomic_DNA"/>
</dbReference>
<evidence type="ECO:0000256" key="1">
    <source>
        <dbReference type="SAM" id="SignalP"/>
    </source>
</evidence>
<name>A0A1R1JZQ9_ALCXX</name>
<feature type="signal peptide" evidence="1">
    <location>
        <begin position="1"/>
        <end position="22"/>
    </location>
</feature>
<dbReference type="Proteomes" id="UP000187251">
    <property type="component" value="Unassembled WGS sequence"/>
</dbReference>
<evidence type="ECO:0000313" key="3">
    <source>
        <dbReference type="Proteomes" id="UP000187251"/>
    </source>
</evidence>
<proteinExistence type="predicted"/>
<sequence>MFKRTLGQHALAAALALTVALAAGLGAWHGLALRTGPAPDAATGVYIHNLGNTLQDQTRNLSRLSQALRTGDRLVVMGSSELTSTDLRFVPYRFLADELRMPVMAYGHSGFQSLGMQLVLAALADDLSPASRVVIMVSPGWFDGDGGLGPDEFREHANPLLPRLVRQPEGREQLARWLRDKGDARVAWSMAAEQAYVFRQRLVDLWTPAHAAPAPEAEAAGPAAAARVVDWDGLAREAQEAEQARMARNRYAVRDDFFDKYLQTIPAGGKTAFLPRPLTGKDELRELEALMRLLRNHGVNALFVMQPLHPLVFKDLDRFAPIQRQVDALCARYAMACMNMYDAPYEIGTLRDVQHLGELGWLRVNQRIAEVFRP</sequence>
<accession>A0A1R1JZQ9</accession>